<proteinExistence type="predicted"/>
<organism evidence="1 2">
    <name type="scientific">Microbotryum silenes-dioicae</name>
    <dbReference type="NCBI Taxonomy" id="796604"/>
    <lineage>
        <taxon>Eukaryota</taxon>
        <taxon>Fungi</taxon>
        <taxon>Dikarya</taxon>
        <taxon>Basidiomycota</taxon>
        <taxon>Pucciniomycotina</taxon>
        <taxon>Microbotryomycetes</taxon>
        <taxon>Microbotryales</taxon>
        <taxon>Microbotryaceae</taxon>
        <taxon>Microbotryum</taxon>
    </lineage>
</organism>
<evidence type="ECO:0000313" key="2">
    <source>
        <dbReference type="Proteomes" id="UP000249464"/>
    </source>
</evidence>
<dbReference type="Proteomes" id="UP000249464">
    <property type="component" value="Unassembled WGS sequence"/>
</dbReference>
<accession>A0A2X0NYA6</accession>
<reference evidence="1 2" key="1">
    <citation type="submission" date="2016-11" db="EMBL/GenBank/DDBJ databases">
        <authorList>
            <person name="Jaros S."/>
            <person name="Januszkiewicz K."/>
            <person name="Wedrychowicz H."/>
        </authorList>
    </citation>
    <scope>NUCLEOTIDE SEQUENCE [LARGE SCALE GENOMIC DNA]</scope>
</reference>
<dbReference type="AlphaFoldDB" id="A0A2X0NYA6"/>
<dbReference type="EMBL" id="FQNC01000017">
    <property type="protein sequence ID" value="SGY20030.1"/>
    <property type="molecule type" value="Genomic_DNA"/>
</dbReference>
<keyword evidence="2" id="KW-1185">Reference proteome</keyword>
<name>A0A2X0NYA6_9BASI</name>
<gene>
    <name evidence="1" type="primary">BQ5605_C017g08442</name>
    <name evidence="1" type="ORF">BQ5605_C017G08442</name>
</gene>
<sequence length="60" mass="6823">MIAEGHFEIMELQTILNGPLLLMDFWGRARCCDTALGGHGREVTYRSSDSEVRSHMWLSP</sequence>
<protein>
    <submittedName>
        <fullName evidence="1">BQ5605_C017g08442 protein</fullName>
    </submittedName>
</protein>
<evidence type="ECO:0000313" key="1">
    <source>
        <dbReference type="EMBL" id="SGY20030.1"/>
    </source>
</evidence>